<dbReference type="EMBL" id="PCST01000017">
    <property type="protein sequence ID" value="PIP55798.1"/>
    <property type="molecule type" value="Genomic_DNA"/>
</dbReference>
<keyword evidence="1" id="KW-0812">Transmembrane</keyword>
<dbReference type="Proteomes" id="UP000229794">
    <property type="component" value="Unassembled WGS sequence"/>
</dbReference>
<name>A0A2H0BFN6_9BACT</name>
<sequence>MITNNSKFSLTVLILIAAALFTVLILGAYNIYSKNEKSKELLNSVNQTAETRTLDRSIKSVQNNAAKDLITLNNFIFSDDKLVSLIESIEGAGQAFGIDASIVSVGKIENKDNIGSSMVRIIIDTQGHWSGTLAFVRAIENLPYRVMIDESSLFRNEDGWRSRIVLSLHIFD</sequence>
<organism evidence="2 3">
    <name type="scientific">Candidatus Zambryskibacteria bacterium CG22_combo_CG10-13_8_21_14_all_42_17</name>
    <dbReference type="NCBI Taxonomy" id="1975118"/>
    <lineage>
        <taxon>Bacteria</taxon>
        <taxon>Candidatus Zambryskiibacteriota</taxon>
    </lineage>
</organism>
<reference evidence="2 3" key="1">
    <citation type="submission" date="2017-09" db="EMBL/GenBank/DDBJ databases">
        <title>Depth-based differentiation of microbial function through sediment-hosted aquifers and enrichment of novel symbionts in the deep terrestrial subsurface.</title>
        <authorList>
            <person name="Probst A.J."/>
            <person name="Ladd B."/>
            <person name="Jarett J.K."/>
            <person name="Geller-Mcgrath D.E."/>
            <person name="Sieber C.M."/>
            <person name="Emerson J.B."/>
            <person name="Anantharaman K."/>
            <person name="Thomas B.C."/>
            <person name="Malmstrom R."/>
            <person name="Stieglmeier M."/>
            <person name="Klingl A."/>
            <person name="Woyke T."/>
            <person name="Ryan C.M."/>
            <person name="Banfield J.F."/>
        </authorList>
    </citation>
    <scope>NUCLEOTIDE SEQUENCE [LARGE SCALE GENOMIC DNA]</scope>
    <source>
        <strain evidence="2">CG22_combo_CG10-13_8_21_14_all_42_17</strain>
    </source>
</reference>
<keyword evidence="1" id="KW-0472">Membrane</keyword>
<proteinExistence type="predicted"/>
<protein>
    <submittedName>
        <fullName evidence="2">Uncharacterized protein</fullName>
    </submittedName>
</protein>
<evidence type="ECO:0000313" key="2">
    <source>
        <dbReference type="EMBL" id="PIP55798.1"/>
    </source>
</evidence>
<keyword evidence="1" id="KW-1133">Transmembrane helix</keyword>
<comment type="caution">
    <text evidence="2">The sequence shown here is derived from an EMBL/GenBank/DDBJ whole genome shotgun (WGS) entry which is preliminary data.</text>
</comment>
<evidence type="ECO:0000313" key="3">
    <source>
        <dbReference type="Proteomes" id="UP000229794"/>
    </source>
</evidence>
<evidence type="ECO:0000256" key="1">
    <source>
        <dbReference type="SAM" id="Phobius"/>
    </source>
</evidence>
<gene>
    <name evidence="2" type="ORF">COX06_01335</name>
</gene>
<accession>A0A2H0BFN6</accession>
<dbReference type="AlphaFoldDB" id="A0A2H0BFN6"/>
<feature type="transmembrane region" description="Helical" evidence="1">
    <location>
        <begin position="12"/>
        <end position="32"/>
    </location>
</feature>